<keyword evidence="1" id="KW-0812">Transmembrane</keyword>
<keyword evidence="1" id="KW-0472">Membrane</keyword>
<accession>A0A266Q9W5</accession>
<protein>
    <submittedName>
        <fullName evidence="2">Uncharacterized protein</fullName>
    </submittedName>
</protein>
<name>A0A266Q9W5_9GAMM</name>
<proteinExistence type="predicted"/>
<reference evidence="3" key="1">
    <citation type="submission" date="2017-05" db="EMBL/GenBank/DDBJ databases">
        <authorList>
            <person name="Barney B.M."/>
        </authorList>
    </citation>
    <scope>NUCLEOTIDE SEQUENCE [LARGE SCALE GENOMIC DNA]</scope>
    <source>
        <strain evidence="3">PSBB022</strain>
    </source>
</reference>
<comment type="caution">
    <text evidence="2">The sequence shown here is derived from an EMBL/GenBank/DDBJ whole genome shotgun (WGS) entry which is preliminary data.</text>
</comment>
<keyword evidence="3" id="KW-1185">Reference proteome</keyword>
<evidence type="ECO:0000256" key="1">
    <source>
        <dbReference type="SAM" id="Phobius"/>
    </source>
</evidence>
<dbReference type="Proteomes" id="UP000216101">
    <property type="component" value="Unassembled WGS sequence"/>
</dbReference>
<dbReference type="AlphaFoldDB" id="A0A266Q9W5"/>
<evidence type="ECO:0000313" key="2">
    <source>
        <dbReference type="EMBL" id="OZY86620.1"/>
    </source>
</evidence>
<sequence length="61" mass="7033">MSVIGAQLAKLLAFCAPCWCCGLFGFWYSVLYSIIKFLISIEKIKLAWYLQYLDQASVNYQ</sequence>
<gene>
    <name evidence="2" type="ORF">CBP51_06265</name>
</gene>
<evidence type="ECO:0000313" key="3">
    <source>
        <dbReference type="Proteomes" id="UP000216101"/>
    </source>
</evidence>
<dbReference type="EMBL" id="NHNI01000001">
    <property type="protein sequence ID" value="OZY86620.1"/>
    <property type="molecule type" value="Genomic_DNA"/>
</dbReference>
<organism evidence="2 3">
    <name type="scientific">Cellvibrio mixtus</name>
    <dbReference type="NCBI Taxonomy" id="39650"/>
    <lineage>
        <taxon>Bacteria</taxon>
        <taxon>Pseudomonadati</taxon>
        <taxon>Pseudomonadota</taxon>
        <taxon>Gammaproteobacteria</taxon>
        <taxon>Cellvibrionales</taxon>
        <taxon>Cellvibrionaceae</taxon>
        <taxon>Cellvibrio</taxon>
    </lineage>
</organism>
<feature type="transmembrane region" description="Helical" evidence="1">
    <location>
        <begin position="12"/>
        <end position="35"/>
    </location>
</feature>
<keyword evidence="1" id="KW-1133">Transmembrane helix</keyword>